<organism evidence="2 3">
    <name type="scientific">Symbiodinium natans</name>
    <dbReference type="NCBI Taxonomy" id="878477"/>
    <lineage>
        <taxon>Eukaryota</taxon>
        <taxon>Sar</taxon>
        <taxon>Alveolata</taxon>
        <taxon>Dinophyceae</taxon>
        <taxon>Suessiales</taxon>
        <taxon>Symbiodiniaceae</taxon>
        <taxon>Symbiodinium</taxon>
    </lineage>
</organism>
<keyword evidence="1" id="KW-1133">Transmembrane helix</keyword>
<comment type="caution">
    <text evidence="2">The sequence shown here is derived from an EMBL/GenBank/DDBJ whole genome shotgun (WGS) entry which is preliminary data.</text>
</comment>
<dbReference type="OrthoDB" id="414999at2759"/>
<dbReference type="EMBL" id="CAJNDS010002084">
    <property type="protein sequence ID" value="CAE7315814.1"/>
    <property type="molecule type" value="Genomic_DNA"/>
</dbReference>
<feature type="transmembrane region" description="Helical" evidence="1">
    <location>
        <begin position="491"/>
        <end position="511"/>
    </location>
</feature>
<feature type="transmembrane region" description="Helical" evidence="1">
    <location>
        <begin position="127"/>
        <end position="153"/>
    </location>
</feature>
<feature type="transmembrane region" description="Helical" evidence="1">
    <location>
        <begin position="159"/>
        <end position="178"/>
    </location>
</feature>
<reference evidence="2" key="1">
    <citation type="submission" date="2021-02" db="EMBL/GenBank/DDBJ databases">
        <authorList>
            <person name="Dougan E. K."/>
            <person name="Rhodes N."/>
            <person name="Thang M."/>
            <person name="Chan C."/>
        </authorList>
    </citation>
    <scope>NUCLEOTIDE SEQUENCE</scope>
</reference>
<protein>
    <submittedName>
        <fullName evidence="2">Uncharacterized protein</fullName>
    </submittedName>
</protein>
<keyword evidence="1" id="KW-0472">Membrane</keyword>
<gene>
    <name evidence="2" type="ORF">SNAT2548_LOCUS16567</name>
</gene>
<feature type="transmembrane region" description="Helical" evidence="1">
    <location>
        <begin position="254"/>
        <end position="273"/>
    </location>
</feature>
<dbReference type="AlphaFoldDB" id="A0A812NDS7"/>
<name>A0A812NDS7_9DINO</name>
<keyword evidence="3" id="KW-1185">Reference proteome</keyword>
<accession>A0A812NDS7</accession>
<evidence type="ECO:0000256" key="1">
    <source>
        <dbReference type="SAM" id="Phobius"/>
    </source>
</evidence>
<dbReference type="Proteomes" id="UP000604046">
    <property type="component" value="Unassembled WGS sequence"/>
</dbReference>
<keyword evidence="1" id="KW-0812">Transmembrane</keyword>
<feature type="transmembrane region" description="Helical" evidence="1">
    <location>
        <begin position="459"/>
        <end position="479"/>
    </location>
</feature>
<sequence length="514" mass="57870">MLQSSETVLGKPEGVLPEVLVGMENPLPSEILEVCDVSPCHTPSEGSVASKTDQLLRLYIAFVNQMKATRPEILRGVRVWQLLRGLPWAWLVGQLGDLHFLSRETEKLDEFWSHSWQGPGWAKFINILYLHSCLPASIAGTLGAGVAFGLVTAGLLGALKTWCMVFGFVAFCITLLLWRPHKLVFLDIACIHQTDEERKGEAIMSMGAFLKQSNSMLVLWDPTWVTRLWCVFEIAAFLHSHSDGEAFLQLVPPLLGPAFLGSEMLIWAVAMIYTYIESFLDAPEGSILEGEHHLLLVGIMVLLFLSLVTHALRGYAHSVHTLQEQLGAFKVEQTRSACCQNGPAHESLCDRAIILECVAAWYKSLDSFEVQVQTEVRRVIIDQLAYRALSYQRILLLSTPYLWLRLEQAAVHASDPTRQVVHLAQTLTYFLAIFPLMDKLAFRLCFRLRAQCCNPCLDFLVSMAIVIAAFLFYAACYTIQVYVFRQLDRELLLSVISMFSWWTVAAILWRITSG</sequence>
<feature type="transmembrane region" description="Helical" evidence="1">
    <location>
        <begin position="294"/>
        <end position="312"/>
    </location>
</feature>
<proteinExistence type="predicted"/>
<evidence type="ECO:0000313" key="2">
    <source>
        <dbReference type="EMBL" id="CAE7315814.1"/>
    </source>
</evidence>
<evidence type="ECO:0000313" key="3">
    <source>
        <dbReference type="Proteomes" id="UP000604046"/>
    </source>
</evidence>